<organism evidence="1 2">
    <name type="scientific">Phytophthora rubi</name>
    <dbReference type="NCBI Taxonomy" id="129364"/>
    <lineage>
        <taxon>Eukaryota</taxon>
        <taxon>Sar</taxon>
        <taxon>Stramenopiles</taxon>
        <taxon>Oomycota</taxon>
        <taxon>Peronosporomycetes</taxon>
        <taxon>Peronosporales</taxon>
        <taxon>Peronosporaceae</taxon>
        <taxon>Phytophthora</taxon>
    </lineage>
</organism>
<evidence type="ECO:0000313" key="1">
    <source>
        <dbReference type="EMBL" id="KAE8976805.1"/>
    </source>
</evidence>
<gene>
    <name evidence="1" type="ORF">PR002_g25203</name>
</gene>
<reference evidence="1 2" key="1">
    <citation type="submission" date="2018-09" db="EMBL/GenBank/DDBJ databases">
        <title>Genomic investigation of the strawberry pathogen Phytophthora fragariae indicates pathogenicity is determined by transcriptional variation in three key races.</title>
        <authorList>
            <person name="Adams T.M."/>
            <person name="Armitage A.D."/>
            <person name="Sobczyk M.K."/>
            <person name="Bates H.J."/>
            <person name="Dunwell J.M."/>
            <person name="Nellist C.F."/>
            <person name="Harrison R.J."/>
        </authorList>
    </citation>
    <scope>NUCLEOTIDE SEQUENCE [LARGE SCALE GENOMIC DNA]</scope>
    <source>
        <strain evidence="1 2">SCRP324</strain>
    </source>
</reference>
<name>A0A6A3I7I1_9STRA</name>
<dbReference type="AlphaFoldDB" id="A0A6A3I7I1"/>
<evidence type="ECO:0000313" key="2">
    <source>
        <dbReference type="Proteomes" id="UP000435112"/>
    </source>
</evidence>
<comment type="caution">
    <text evidence="1">The sequence shown here is derived from an EMBL/GenBank/DDBJ whole genome shotgun (WGS) entry which is preliminary data.</text>
</comment>
<dbReference type="Proteomes" id="UP000435112">
    <property type="component" value="Unassembled WGS sequence"/>
</dbReference>
<accession>A0A6A3I7I1</accession>
<proteinExistence type="predicted"/>
<sequence length="85" mass="9043">MADDVIGTIVNNVTFHTNLGAGTPTNSPGSPGRDSYLQLQLQLQSSCATAGDRLLQSLWRCGSQRSTNVVVAMFSGFVVRTASIR</sequence>
<dbReference type="EMBL" id="QXFU01003273">
    <property type="protein sequence ID" value="KAE8976805.1"/>
    <property type="molecule type" value="Genomic_DNA"/>
</dbReference>
<protein>
    <submittedName>
        <fullName evidence="1">Uncharacterized protein</fullName>
    </submittedName>
</protein>